<dbReference type="Pfam" id="PF00873">
    <property type="entry name" value="ACR_tran"/>
    <property type="match status" value="1"/>
</dbReference>
<evidence type="ECO:0000256" key="7">
    <source>
        <dbReference type="ARBA" id="ARBA00023136"/>
    </source>
</evidence>
<feature type="transmembrane region" description="Helical" evidence="8">
    <location>
        <begin position="338"/>
        <end position="357"/>
    </location>
</feature>
<name>A0A7S7SN81_PALFE</name>
<dbReference type="SUPFAM" id="SSF82866">
    <property type="entry name" value="Multidrug efflux transporter AcrB transmembrane domain"/>
    <property type="match status" value="2"/>
</dbReference>
<evidence type="ECO:0000256" key="8">
    <source>
        <dbReference type="SAM" id="Phobius"/>
    </source>
</evidence>
<keyword evidence="10" id="KW-1185">Reference proteome</keyword>
<feature type="transmembrane region" description="Helical" evidence="8">
    <location>
        <begin position="965"/>
        <end position="986"/>
    </location>
</feature>
<proteinExistence type="predicted"/>
<dbReference type="AlphaFoldDB" id="A0A7S7SN81"/>
<evidence type="ECO:0000256" key="2">
    <source>
        <dbReference type="ARBA" id="ARBA00022448"/>
    </source>
</evidence>
<evidence type="ECO:0000256" key="3">
    <source>
        <dbReference type="ARBA" id="ARBA00022475"/>
    </source>
</evidence>
<feature type="transmembrane region" description="Helical" evidence="8">
    <location>
        <begin position="435"/>
        <end position="455"/>
    </location>
</feature>
<dbReference type="SUPFAM" id="SSF82714">
    <property type="entry name" value="Multidrug efflux transporter AcrB TolC docking domain, DN and DC subdomains"/>
    <property type="match status" value="2"/>
</dbReference>
<dbReference type="InterPro" id="IPR001036">
    <property type="entry name" value="Acrflvin-R"/>
</dbReference>
<feature type="transmembrane region" description="Helical" evidence="8">
    <location>
        <begin position="992"/>
        <end position="1019"/>
    </location>
</feature>
<dbReference type="KEGG" id="pfer:IRI77_07645"/>
<keyword evidence="3" id="KW-1003">Cell membrane</keyword>
<comment type="subcellular location">
    <subcellularLocation>
        <location evidence="1">Cell inner membrane</location>
        <topology evidence="1">Multi-pass membrane protein</topology>
    </subcellularLocation>
</comment>
<dbReference type="FunFam" id="3.30.70.1430:FF:000001">
    <property type="entry name" value="Efflux pump membrane transporter"/>
    <property type="match status" value="1"/>
</dbReference>
<keyword evidence="2" id="KW-0813">Transport</keyword>
<dbReference type="Gene3D" id="1.20.1640.10">
    <property type="entry name" value="Multidrug efflux transporter AcrB transmembrane domain"/>
    <property type="match status" value="2"/>
</dbReference>
<sequence>MNFSEIFIRRPVATTLLMLAIALFGSVAYQALPVSDLPNVDFPTLMVSASLPGANPETMASAVATPLERQFSTIAGLDSMTSSNSLGVTSVTLQFDMSRELDGAAQDVQAAIAQASPLLPAGMPTPPTFRKVNPADQPVIFLALSSKSMPLYQMNEFADTMMAQRISMVSGVAQVQVFGSQKYAVRVQVSPREMNARGIGIDEVEAAIRKHNVNLPTGTLYGPDRMLTVQATGQLTSAEAYKPLVVAYKNGAPVRLEELATVFDSVEEDKIASWFNTHEKSNRAIVLAVQRQPGTNAMEVANSVRELLPSFRLQLPPAAMLDVLYDRSDTIRESFVDIQFTMALTLALVVMVIFLFLRKLSATVIPSLALPFSLIGTFSVMYLCGYSLDNLSLMALILAIGFVVDDAIVMLENIVRHMEDGEGPMEAALNGSREVGFTIVSMTISLAAVFIPLLFMGGILGRLFREFSVTIVVAILISGVVSVTLTPMLCSRFLRAHRLGEEGWFYRTTERFFDWMLHVYDVTLQWTLRRRALTLAFSFVILVATGWLFLQVPKGFIPSEDTSQILAITEAAQGASHLEMMETQKKLAEIVRNDPNVESFMSSVGGGSANISLGGPNFGRMFMHLKPRHERALSADELIESFRPRLNNMTGMRVFLQNPPVIRVGGTLSKSLYQFTLLGTNIDELYKSSQAFEKEVAKLPALMDVTSDLQIRSPQMTVQIERDRAAKFDVTPEQIETALFNAYGPRWISTIYAPNNQYRVLMEVDRAYQSDPSFMSRLYVKSGKGELVPLDSLARLEPSAGPQTINHYGQLPAVTVSFNLRPGMSLGNAVDQIEELSRTHLPATITTIFQGTAQAFQKSMKNLGILLLLAVVVVYIVLGVLYESFIHPLTILSGLPSAGFGALLTLWLFKLDLNIYSYVGLILLIGIVKKNAIMQIDFALEAERHHGKAPLEAIYEGCLVRFRPIMMTTMAALLGALPIAFGYGAGGEARRPLGLCVVGGLVFSQVVTLYLTPVVYTYLAGLQARFQRRGSVATGSLAGAAAD</sequence>
<dbReference type="Gene3D" id="3.30.2090.10">
    <property type="entry name" value="Multidrug efflux transporter AcrB TolC docking domain, DN and DC subdomains"/>
    <property type="match status" value="2"/>
</dbReference>
<dbReference type="Gene3D" id="3.30.70.1430">
    <property type="entry name" value="Multidrug efflux transporter AcrB pore domain"/>
    <property type="match status" value="2"/>
</dbReference>
<dbReference type="GO" id="GO:0005886">
    <property type="term" value="C:plasma membrane"/>
    <property type="evidence" value="ECO:0007669"/>
    <property type="project" value="UniProtKB-SubCell"/>
</dbReference>
<feature type="transmembrane region" description="Helical" evidence="8">
    <location>
        <begin position="532"/>
        <end position="550"/>
    </location>
</feature>
<gene>
    <name evidence="9" type="ORF">IRI77_07645</name>
</gene>
<dbReference type="InterPro" id="IPR027463">
    <property type="entry name" value="AcrB_DN_DC_subdom"/>
</dbReference>
<dbReference type="EMBL" id="CP063849">
    <property type="protein sequence ID" value="QOY89815.1"/>
    <property type="molecule type" value="Genomic_DNA"/>
</dbReference>
<dbReference type="PRINTS" id="PR00702">
    <property type="entry name" value="ACRIFLAVINRP"/>
</dbReference>
<organism evidence="9 10">
    <name type="scientific">Paludibaculum fermentans</name>
    <dbReference type="NCBI Taxonomy" id="1473598"/>
    <lineage>
        <taxon>Bacteria</taxon>
        <taxon>Pseudomonadati</taxon>
        <taxon>Acidobacteriota</taxon>
        <taxon>Terriglobia</taxon>
        <taxon>Bryobacterales</taxon>
        <taxon>Bryobacteraceae</taxon>
        <taxon>Paludibaculum</taxon>
    </lineage>
</organism>
<dbReference type="GO" id="GO:0042910">
    <property type="term" value="F:xenobiotic transmembrane transporter activity"/>
    <property type="evidence" value="ECO:0007669"/>
    <property type="project" value="TreeGrafter"/>
</dbReference>
<dbReference type="Gene3D" id="3.30.70.1320">
    <property type="entry name" value="Multidrug efflux transporter AcrB pore domain like"/>
    <property type="match status" value="1"/>
</dbReference>
<dbReference type="PANTHER" id="PTHR32063:SF21">
    <property type="entry name" value="MULTIDRUG RESISTANCE PROTEIN MDTB"/>
    <property type="match status" value="1"/>
</dbReference>
<keyword evidence="5 8" id="KW-0812">Transmembrane</keyword>
<evidence type="ECO:0000313" key="9">
    <source>
        <dbReference type="EMBL" id="QOY89815.1"/>
    </source>
</evidence>
<keyword evidence="4" id="KW-0997">Cell inner membrane</keyword>
<feature type="transmembrane region" description="Helical" evidence="8">
    <location>
        <begin position="863"/>
        <end position="882"/>
    </location>
</feature>
<feature type="transmembrane region" description="Helical" evidence="8">
    <location>
        <begin position="369"/>
        <end position="388"/>
    </location>
</feature>
<dbReference type="RefSeq" id="WP_194451478.1">
    <property type="nucleotide sequence ID" value="NZ_CP063849.1"/>
</dbReference>
<dbReference type="FunFam" id="1.20.1640.10:FF:000001">
    <property type="entry name" value="Efflux pump membrane transporter"/>
    <property type="match status" value="1"/>
</dbReference>
<dbReference type="Proteomes" id="UP000593892">
    <property type="component" value="Chromosome"/>
</dbReference>
<reference evidence="9 10" key="1">
    <citation type="submission" date="2020-10" db="EMBL/GenBank/DDBJ databases">
        <title>Complete genome sequence of Paludibaculum fermentans P105T, a facultatively anaerobic acidobacterium capable of dissimilatory Fe(III) reduction.</title>
        <authorList>
            <person name="Dedysh S.N."/>
            <person name="Beletsky A.V."/>
            <person name="Kulichevskaya I.S."/>
            <person name="Mardanov A.V."/>
            <person name="Ravin N.V."/>
        </authorList>
    </citation>
    <scope>NUCLEOTIDE SEQUENCE [LARGE SCALE GENOMIC DNA]</scope>
    <source>
        <strain evidence="9 10">P105</strain>
    </source>
</reference>
<evidence type="ECO:0000256" key="4">
    <source>
        <dbReference type="ARBA" id="ARBA00022519"/>
    </source>
</evidence>
<feature type="transmembrane region" description="Helical" evidence="8">
    <location>
        <begin position="394"/>
        <end position="415"/>
    </location>
</feature>
<dbReference type="PANTHER" id="PTHR32063">
    <property type="match status" value="1"/>
</dbReference>
<feature type="transmembrane region" description="Helical" evidence="8">
    <location>
        <begin position="467"/>
        <end position="490"/>
    </location>
</feature>
<evidence type="ECO:0000313" key="10">
    <source>
        <dbReference type="Proteomes" id="UP000593892"/>
    </source>
</evidence>
<accession>A0A7S7SN81</accession>
<evidence type="ECO:0000256" key="6">
    <source>
        <dbReference type="ARBA" id="ARBA00022989"/>
    </source>
</evidence>
<feature type="transmembrane region" description="Helical" evidence="8">
    <location>
        <begin position="915"/>
        <end position="932"/>
    </location>
</feature>
<evidence type="ECO:0000256" key="1">
    <source>
        <dbReference type="ARBA" id="ARBA00004429"/>
    </source>
</evidence>
<dbReference type="SUPFAM" id="SSF82693">
    <property type="entry name" value="Multidrug efflux transporter AcrB pore domain, PN1, PN2, PC1 and PC2 subdomains"/>
    <property type="match status" value="4"/>
</dbReference>
<keyword evidence="7 8" id="KW-0472">Membrane</keyword>
<protein>
    <submittedName>
        <fullName evidence="9">Efflux RND transporter permease subunit</fullName>
    </submittedName>
</protein>
<dbReference type="Gene3D" id="3.30.70.1440">
    <property type="entry name" value="Multidrug efflux transporter AcrB pore domain"/>
    <property type="match status" value="1"/>
</dbReference>
<keyword evidence="6 8" id="KW-1133">Transmembrane helix</keyword>
<evidence type="ECO:0000256" key="5">
    <source>
        <dbReference type="ARBA" id="ARBA00022692"/>
    </source>
</evidence>